<feature type="chain" id="PRO_5001974148" evidence="1">
    <location>
        <begin position="27"/>
        <end position="173"/>
    </location>
</feature>
<dbReference type="InterPro" id="IPR022236">
    <property type="entry name" value="DUF3761"/>
</dbReference>
<proteinExistence type="predicted"/>
<dbReference type="Pfam" id="PF12587">
    <property type="entry name" value="DUF3761"/>
    <property type="match status" value="1"/>
</dbReference>
<organism evidence="2 3">
    <name type="scientific">Collimonas arenae</name>
    <dbReference type="NCBI Taxonomy" id="279058"/>
    <lineage>
        <taxon>Bacteria</taxon>
        <taxon>Pseudomonadati</taxon>
        <taxon>Pseudomonadota</taxon>
        <taxon>Betaproteobacteria</taxon>
        <taxon>Burkholderiales</taxon>
        <taxon>Oxalobacteraceae</taxon>
        <taxon>Collimonas</taxon>
    </lineage>
</organism>
<dbReference type="HOGENOM" id="CLU_142719_0_0_4"/>
<dbReference type="AlphaFoldDB" id="A0A0A1FFP4"/>
<evidence type="ECO:0000313" key="3">
    <source>
        <dbReference type="Proteomes" id="UP000030302"/>
    </source>
</evidence>
<protein>
    <submittedName>
        <fullName evidence="2">Putative ALANIN-rich signal peptide protein</fullName>
    </submittedName>
</protein>
<sequence length="173" mass="16401">MEKKMKALFISAAVAAALLTSAASFAQAPAAAPAGSTGLCKDGSYSSNATKKGACAGHKGVKTWYAPAAAAAAAPATTPAAAPATTPAAAPAAAPAAMAKPAAPAAMAPAKPAAAAAAPAAGANPGDVWVNSSSKVYHCAGSKYYGKTKAGSYMTEAAAKAAGNHADHGKACS</sequence>
<evidence type="ECO:0000256" key="1">
    <source>
        <dbReference type="SAM" id="SignalP"/>
    </source>
</evidence>
<keyword evidence="3" id="KW-1185">Reference proteome</keyword>
<gene>
    <name evidence="2" type="ORF">LT85_4168</name>
</gene>
<dbReference type="KEGG" id="care:LT85_4168"/>
<evidence type="ECO:0000313" key="2">
    <source>
        <dbReference type="EMBL" id="AIY43326.1"/>
    </source>
</evidence>
<keyword evidence="1" id="KW-0732">Signal</keyword>
<name>A0A0A1FFP4_9BURK</name>
<dbReference type="STRING" id="279058.LT85_4168"/>
<accession>A0A0A1FFP4</accession>
<feature type="signal peptide" evidence="1">
    <location>
        <begin position="1"/>
        <end position="26"/>
    </location>
</feature>
<dbReference type="Proteomes" id="UP000030302">
    <property type="component" value="Chromosome"/>
</dbReference>
<reference evidence="3" key="1">
    <citation type="journal article" date="2014" name="Soil Biol. Biochem.">
        <title>Structure and function of bacterial communities in ageing soils: Insights from the Mendocino ecological staircase.</title>
        <authorList>
            <person name="Uroz S."/>
            <person name="Tech J.J."/>
            <person name="Sawaya N.A."/>
            <person name="Frey-Klett P."/>
            <person name="Leveau J.H.J."/>
        </authorList>
    </citation>
    <scope>NUCLEOTIDE SEQUENCE [LARGE SCALE GENOMIC DNA]</scope>
    <source>
        <strain evidence="3">Cal35</strain>
    </source>
</reference>
<dbReference type="EMBL" id="CP009962">
    <property type="protein sequence ID" value="AIY43326.1"/>
    <property type="molecule type" value="Genomic_DNA"/>
</dbReference>